<feature type="transmembrane region" description="Helical" evidence="6">
    <location>
        <begin position="99"/>
        <end position="117"/>
    </location>
</feature>
<feature type="transmembrane region" description="Helical" evidence="6">
    <location>
        <begin position="224"/>
        <end position="242"/>
    </location>
</feature>
<feature type="transmembrane region" description="Helical" evidence="6">
    <location>
        <begin position="277"/>
        <end position="301"/>
    </location>
</feature>
<accession>A0A554X2A0</accession>
<feature type="transmembrane region" description="Helical" evidence="6">
    <location>
        <begin position="249"/>
        <end position="271"/>
    </location>
</feature>
<evidence type="ECO:0000256" key="6">
    <source>
        <dbReference type="SAM" id="Phobius"/>
    </source>
</evidence>
<feature type="transmembrane region" description="Helical" evidence="6">
    <location>
        <begin position="72"/>
        <end position="93"/>
    </location>
</feature>
<comment type="similarity">
    <text evidence="2">Belongs to the EamA transporter family.</text>
</comment>
<gene>
    <name evidence="8" type="primary">yedA</name>
    <name evidence="8" type="ORF">Tther_01240</name>
</gene>
<evidence type="ECO:0000313" key="8">
    <source>
        <dbReference type="EMBL" id="TSE29962.1"/>
    </source>
</evidence>
<dbReference type="InterPro" id="IPR050638">
    <property type="entry name" value="AA-Vitamin_Transporters"/>
</dbReference>
<keyword evidence="5 6" id="KW-0472">Membrane</keyword>
<keyword evidence="4 6" id="KW-1133">Transmembrane helix</keyword>
<dbReference type="RefSeq" id="WP_143902009.1">
    <property type="nucleotide sequence ID" value="NZ_VJOL01000018.1"/>
</dbReference>
<keyword evidence="9" id="KW-1185">Reference proteome</keyword>
<dbReference type="GO" id="GO:0016020">
    <property type="term" value="C:membrane"/>
    <property type="evidence" value="ECO:0007669"/>
    <property type="project" value="UniProtKB-SubCell"/>
</dbReference>
<dbReference type="EMBL" id="VJOL01000018">
    <property type="protein sequence ID" value="TSE29962.1"/>
    <property type="molecule type" value="Genomic_DNA"/>
</dbReference>
<evidence type="ECO:0000313" key="9">
    <source>
        <dbReference type="Proteomes" id="UP000318542"/>
    </source>
</evidence>
<evidence type="ECO:0000256" key="3">
    <source>
        <dbReference type="ARBA" id="ARBA00022692"/>
    </source>
</evidence>
<evidence type="ECO:0000259" key="7">
    <source>
        <dbReference type="Pfam" id="PF00892"/>
    </source>
</evidence>
<feature type="transmembrane region" description="Helical" evidence="6">
    <location>
        <begin position="185"/>
        <end position="204"/>
    </location>
</feature>
<feature type="domain" description="EamA" evidence="7">
    <location>
        <begin position="18"/>
        <end position="144"/>
    </location>
</feature>
<evidence type="ECO:0000256" key="2">
    <source>
        <dbReference type="ARBA" id="ARBA00007362"/>
    </source>
</evidence>
<evidence type="ECO:0000256" key="4">
    <source>
        <dbReference type="ARBA" id="ARBA00022989"/>
    </source>
</evidence>
<name>A0A554X2A0_9BURK</name>
<dbReference type="SUPFAM" id="SSF103481">
    <property type="entry name" value="Multidrug resistance efflux transporter EmrE"/>
    <property type="match status" value="2"/>
</dbReference>
<dbReference type="OrthoDB" id="9812547at2"/>
<dbReference type="PANTHER" id="PTHR32322:SF2">
    <property type="entry name" value="EAMA DOMAIN-CONTAINING PROTEIN"/>
    <property type="match status" value="1"/>
</dbReference>
<dbReference type="Proteomes" id="UP000318542">
    <property type="component" value="Unassembled WGS sequence"/>
</dbReference>
<organism evidence="8 9">
    <name type="scientific">Tepidimonas thermarum</name>
    <dbReference type="NCBI Taxonomy" id="335431"/>
    <lineage>
        <taxon>Bacteria</taxon>
        <taxon>Pseudomonadati</taxon>
        <taxon>Pseudomonadota</taxon>
        <taxon>Betaproteobacteria</taxon>
        <taxon>Burkholderiales</taxon>
        <taxon>Tepidimonas</taxon>
    </lineage>
</organism>
<dbReference type="PANTHER" id="PTHR32322">
    <property type="entry name" value="INNER MEMBRANE TRANSPORTER"/>
    <property type="match status" value="1"/>
</dbReference>
<comment type="caution">
    <text evidence="8">The sequence shown here is derived from an EMBL/GenBank/DDBJ whole genome shotgun (WGS) entry which is preliminary data.</text>
</comment>
<proteinExistence type="inferred from homology"/>
<feature type="transmembrane region" description="Helical" evidence="6">
    <location>
        <begin position="38"/>
        <end position="60"/>
    </location>
</feature>
<dbReference type="Pfam" id="PF00892">
    <property type="entry name" value="EamA"/>
    <property type="match status" value="2"/>
</dbReference>
<comment type="subcellular location">
    <subcellularLocation>
        <location evidence="1">Membrane</location>
        <topology evidence="1">Multi-pass membrane protein</topology>
    </subcellularLocation>
</comment>
<dbReference type="InterPro" id="IPR037185">
    <property type="entry name" value="EmrE-like"/>
</dbReference>
<reference evidence="8 9" key="1">
    <citation type="submission" date="2019-07" db="EMBL/GenBank/DDBJ databases">
        <title>Tepidimonas thermarum AA-1 draft genome.</title>
        <authorList>
            <person name="Da Costa M.S."/>
            <person name="Froufe H.J.C."/>
            <person name="Egas C."/>
            <person name="Albuquerque L."/>
        </authorList>
    </citation>
    <scope>NUCLEOTIDE SEQUENCE [LARGE SCALE GENOMIC DNA]</scope>
    <source>
        <strain evidence="8 9">AA-1</strain>
    </source>
</reference>
<evidence type="ECO:0000256" key="1">
    <source>
        <dbReference type="ARBA" id="ARBA00004141"/>
    </source>
</evidence>
<feature type="transmembrane region" description="Helical" evidence="6">
    <location>
        <begin position="129"/>
        <end position="146"/>
    </location>
</feature>
<sequence length="327" mass="34527">MQTFFSSLEGRWRLVGALAIVYIVWGTTYYALGVAMRSLPPVLMNGVRFLAAGAVMLTLAQWRGQAWPSPRQWAGCAWIGALMAFAAMALVVLAQHQGIGSGLMATVVTTMPMWLALWTRLGGERVPGTSWVGLALGALGAGLLALEGDFGATPLGALLAFAAPLCWSVGSYASRRLTLPAPAMAAGAQWIIGGAIGVLVAWVAEPGARSVDWAAVTPASWLAWAYLVVMGTLVTLNCYLWLLQRTTVALAGSYSFVNPLVALAVGVWLGGERLTGWVFVAMPLILAGLALIMYGPALVGVHHGLRRWRQRFRGRPQPAGASGSSAP</sequence>
<dbReference type="InterPro" id="IPR000620">
    <property type="entry name" value="EamA_dom"/>
</dbReference>
<keyword evidence="3 6" id="KW-0812">Transmembrane</keyword>
<dbReference type="AlphaFoldDB" id="A0A554X2A0"/>
<feature type="transmembrane region" description="Helical" evidence="6">
    <location>
        <begin position="152"/>
        <end position="173"/>
    </location>
</feature>
<feature type="domain" description="EamA" evidence="7">
    <location>
        <begin position="155"/>
        <end position="293"/>
    </location>
</feature>
<evidence type="ECO:0000256" key="5">
    <source>
        <dbReference type="ARBA" id="ARBA00023136"/>
    </source>
</evidence>
<protein>
    <submittedName>
        <fullName evidence="8">Putative inner membrane transporter YedA</fullName>
    </submittedName>
</protein>
<feature type="transmembrane region" description="Helical" evidence="6">
    <location>
        <begin position="12"/>
        <end position="32"/>
    </location>
</feature>